<dbReference type="Gene3D" id="3.90.10.10">
    <property type="entry name" value="Cytochrome C3"/>
    <property type="match status" value="1"/>
</dbReference>
<dbReference type="InterPro" id="IPR036280">
    <property type="entry name" value="Multihaem_cyt_sf"/>
</dbReference>
<reference evidence="2" key="1">
    <citation type="journal article" name="DNA Res.">
        <title>The physiological potential of anammox bacteria as revealed by their core genome structure.</title>
        <authorList>
            <person name="Okubo T."/>
            <person name="Toyoda A."/>
            <person name="Fukuhara K."/>
            <person name="Uchiyama I."/>
            <person name="Harigaya Y."/>
            <person name="Kuroiwa M."/>
            <person name="Suzuki T."/>
            <person name="Murakami Y."/>
            <person name="Suwa Y."/>
            <person name="Takami H."/>
        </authorList>
    </citation>
    <scope>NUCLEOTIDE SEQUENCE</scope>
    <source>
        <strain evidence="2">317325-2</strain>
    </source>
</reference>
<name>A0A809R8K2_9BACT</name>
<dbReference type="KEGG" id="npy:NPRO_14350"/>
<dbReference type="EMBL" id="AP021858">
    <property type="protein sequence ID" value="BBO23840.1"/>
    <property type="molecule type" value="Genomic_DNA"/>
</dbReference>
<feature type="signal peptide" evidence="1">
    <location>
        <begin position="1"/>
        <end position="23"/>
    </location>
</feature>
<gene>
    <name evidence="2" type="ORF">NPRO_14350</name>
</gene>
<evidence type="ECO:0008006" key="4">
    <source>
        <dbReference type="Google" id="ProtNLM"/>
    </source>
</evidence>
<dbReference type="Proteomes" id="UP000662873">
    <property type="component" value="Chromosome"/>
</dbReference>
<protein>
    <recommendedName>
        <fullName evidence="4">Cytochrome c-552/4 domain-containing protein</fullName>
    </recommendedName>
</protein>
<evidence type="ECO:0000313" key="2">
    <source>
        <dbReference type="EMBL" id="BBO23840.1"/>
    </source>
</evidence>
<dbReference type="SUPFAM" id="SSF48695">
    <property type="entry name" value="Multiheme cytochromes"/>
    <property type="match status" value="1"/>
</dbReference>
<evidence type="ECO:0000313" key="3">
    <source>
        <dbReference type="Proteomes" id="UP000662873"/>
    </source>
</evidence>
<feature type="chain" id="PRO_5035164502" description="Cytochrome c-552/4 domain-containing protein" evidence="1">
    <location>
        <begin position="24"/>
        <end position="151"/>
    </location>
</feature>
<keyword evidence="1" id="KW-0732">Signal</keyword>
<organism evidence="2 3">
    <name type="scientific">Candidatus Nitrosymbiomonas proteolyticus</name>
    <dbReference type="NCBI Taxonomy" id="2608984"/>
    <lineage>
        <taxon>Bacteria</taxon>
        <taxon>Bacillati</taxon>
        <taxon>Armatimonadota</taxon>
        <taxon>Armatimonadota incertae sedis</taxon>
        <taxon>Candidatus Nitrosymbiomonas</taxon>
    </lineage>
</organism>
<accession>A0A809R8K2</accession>
<evidence type="ECO:0000256" key="1">
    <source>
        <dbReference type="SAM" id="SignalP"/>
    </source>
</evidence>
<sequence length="151" mass="16078">MRRLSLSLSASLFLGLGAVLMLASQPRSQTKPPIQTPDLPGITAPDKFSSGCVSCHVKLAADKDFRLVQAIKLIKGHPSIAAVKTVPNDCRACHSGKPGAAKPLSEAVHKAHFGKKSKSEFVSQFHGQCLSCHSIDPATGKQRVKSGPKNW</sequence>
<dbReference type="AlphaFoldDB" id="A0A809R8K2"/>
<proteinExistence type="predicted"/>